<sequence length="399" mass="43405">MFLTPIQTASSAVKRPRGASGSSGRNRPGTRARLASRLGFNDIPTGSTRQNIPSPNEFPPLSFGLQDGYVFDTAPRAASDVGGGMSVTGILARPADVVTSPSTAATRDGTDMGTAMARFSFAQPSISMRSISDSVATSVHDFMGGRRGEISPDEPQLPLYLQAPQFSRRGNLLPARPSMSRAATRTSNITTPPNNSSPNPFSMNVAAGTSLTHRSAGYEISKSFDRLRTQGTHLGLAISPCFPKCKEDLVKHREERQNDARDAMNKRIKEKEEIMRLKSMEGCEGALVKIKPAFDGKVFRDGLSGVFAQKTIWSHPSLDTKLPEIVDWPTLSEVKQAGSKKVGLPIPKYKAKKGMAGEEFGYFAGDRFGFATGDKRVVFNEDEIKQHGEMKNLFEEIDE</sequence>
<dbReference type="EMBL" id="VIGI01000004">
    <property type="protein sequence ID" value="KAB8300986.1"/>
    <property type="molecule type" value="Genomic_DNA"/>
</dbReference>
<feature type="region of interest" description="Disordered" evidence="1">
    <location>
        <begin position="1"/>
        <end position="31"/>
    </location>
</feature>
<dbReference type="OrthoDB" id="1703270at2759"/>
<name>A0A5N6KC36_MONLA</name>
<keyword evidence="3" id="KW-1185">Reference proteome</keyword>
<evidence type="ECO:0000313" key="3">
    <source>
        <dbReference type="Proteomes" id="UP000326757"/>
    </source>
</evidence>
<organism evidence="2 3">
    <name type="scientific">Monilinia laxa</name>
    <name type="common">Brown rot fungus</name>
    <name type="synonym">Sclerotinia laxa</name>
    <dbReference type="NCBI Taxonomy" id="61186"/>
    <lineage>
        <taxon>Eukaryota</taxon>
        <taxon>Fungi</taxon>
        <taxon>Dikarya</taxon>
        <taxon>Ascomycota</taxon>
        <taxon>Pezizomycotina</taxon>
        <taxon>Leotiomycetes</taxon>
        <taxon>Helotiales</taxon>
        <taxon>Sclerotiniaceae</taxon>
        <taxon>Monilinia</taxon>
    </lineage>
</organism>
<protein>
    <submittedName>
        <fullName evidence="2">Uncharacterized protein</fullName>
    </submittedName>
</protein>
<evidence type="ECO:0000256" key="1">
    <source>
        <dbReference type="SAM" id="MobiDB-lite"/>
    </source>
</evidence>
<evidence type="ECO:0000313" key="2">
    <source>
        <dbReference type="EMBL" id="KAB8300986.1"/>
    </source>
</evidence>
<dbReference type="AlphaFoldDB" id="A0A5N6KC36"/>
<feature type="compositionally biased region" description="Polar residues" evidence="1">
    <location>
        <begin position="1"/>
        <end position="11"/>
    </location>
</feature>
<proteinExistence type="predicted"/>
<gene>
    <name evidence="2" type="ORF">EYC80_002910</name>
</gene>
<accession>A0A5N6KC36</accession>
<dbReference type="Proteomes" id="UP000326757">
    <property type="component" value="Unassembled WGS sequence"/>
</dbReference>
<reference evidence="2 3" key="1">
    <citation type="submission" date="2019-06" db="EMBL/GenBank/DDBJ databases">
        <title>Genome Sequence of the Brown Rot Fungal Pathogen Monilinia laxa.</title>
        <authorList>
            <person name="De Miccolis Angelini R.M."/>
            <person name="Landi L."/>
            <person name="Abate D."/>
            <person name="Pollastro S."/>
            <person name="Romanazzi G."/>
            <person name="Faretra F."/>
        </authorList>
    </citation>
    <scope>NUCLEOTIDE SEQUENCE [LARGE SCALE GENOMIC DNA]</scope>
    <source>
        <strain evidence="2 3">Mlax316</strain>
    </source>
</reference>
<comment type="caution">
    <text evidence="2">The sequence shown here is derived from an EMBL/GenBank/DDBJ whole genome shotgun (WGS) entry which is preliminary data.</text>
</comment>